<accession>A0A4Y9PPM8</accession>
<dbReference type="Proteomes" id="UP000297700">
    <property type="component" value="Unassembled WGS sequence"/>
</dbReference>
<feature type="region of interest" description="Disordered" evidence="1">
    <location>
        <begin position="99"/>
        <end position="122"/>
    </location>
</feature>
<sequence>MPLARYFLVVGAALYALLLISSAYLAKSQGARNAENETSIIRIHSDRQWPERIVFDTPAPTIIPPQVARTEPTVAAPIDIVPAKAPEREAMAQLRSSDTFELQSTTPRHRELQPERHKLAKRHAMPRTFRVARQSRFDWFGRGVW</sequence>
<comment type="caution">
    <text evidence="2">The sequence shown here is derived from an EMBL/GenBank/DDBJ whole genome shotgun (WGS) entry which is preliminary data.</text>
</comment>
<name>A0A4Y9PPM8_9BRAD</name>
<evidence type="ECO:0000313" key="3">
    <source>
        <dbReference type="Proteomes" id="UP000297700"/>
    </source>
</evidence>
<dbReference type="AlphaFoldDB" id="A0A4Y9PPM8"/>
<dbReference type="RefSeq" id="WP_135161731.1">
    <property type="nucleotide sequence ID" value="NZ_SPQS01000001.1"/>
</dbReference>
<proteinExistence type="predicted"/>
<protein>
    <submittedName>
        <fullName evidence="2">Uncharacterized protein</fullName>
    </submittedName>
</protein>
<evidence type="ECO:0000256" key="1">
    <source>
        <dbReference type="SAM" id="MobiDB-lite"/>
    </source>
</evidence>
<gene>
    <name evidence="2" type="ORF">E4K64_00860</name>
</gene>
<dbReference type="EMBL" id="SPQS01000001">
    <property type="protein sequence ID" value="TFV80403.1"/>
    <property type="molecule type" value="Genomic_DNA"/>
</dbReference>
<reference evidence="2 3" key="1">
    <citation type="submission" date="2019-03" db="EMBL/GenBank/DDBJ databases">
        <title>Bradyrhizobium strains diversity.</title>
        <authorList>
            <person name="Urquiaga M.C.O."/>
            <person name="Hungria M."/>
            <person name="Delamuta J.R.M."/>
            <person name="Klepa M.S."/>
        </authorList>
    </citation>
    <scope>NUCLEOTIDE SEQUENCE [LARGE SCALE GENOMIC DNA]</scope>
    <source>
        <strain evidence="2 3">CNPSo 3426</strain>
    </source>
</reference>
<feature type="compositionally biased region" description="Basic and acidic residues" evidence="1">
    <location>
        <begin position="108"/>
        <end position="117"/>
    </location>
</feature>
<evidence type="ECO:0000313" key="2">
    <source>
        <dbReference type="EMBL" id="TFV80403.1"/>
    </source>
</evidence>
<organism evidence="2 3">
    <name type="scientific">Bradyrhizobium frederickii</name>
    <dbReference type="NCBI Taxonomy" id="2560054"/>
    <lineage>
        <taxon>Bacteria</taxon>
        <taxon>Pseudomonadati</taxon>
        <taxon>Pseudomonadota</taxon>
        <taxon>Alphaproteobacteria</taxon>
        <taxon>Hyphomicrobiales</taxon>
        <taxon>Nitrobacteraceae</taxon>
        <taxon>Bradyrhizobium</taxon>
    </lineage>
</organism>